<evidence type="ECO:0000313" key="2">
    <source>
        <dbReference type="EMBL" id="UOF00568.1"/>
    </source>
</evidence>
<keyword evidence="3" id="KW-1185">Reference proteome</keyword>
<evidence type="ECO:0000256" key="1">
    <source>
        <dbReference type="SAM" id="SignalP"/>
    </source>
</evidence>
<evidence type="ECO:0008006" key="4">
    <source>
        <dbReference type="Google" id="ProtNLM"/>
    </source>
</evidence>
<evidence type="ECO:0000313" key="3">
    <source>
        <dbReference type="Proteomes" id="UP000830116"/>
    </source>
</evidence>
<keyword evidence="1" id="KW-0732">Signal</keyword>
<feature type="signal peptide" evidence="1">
    <location>
        <begin position="1"/>
        <end position="21"/>
    </location>
</feature>
<dbReference type="EMBL" id="CP093442">
    <property type="protein sequence ID" value="UOF00568.1"/>
    <property type="molecule type" value="Genomic_DNA"/>
</dbReference>
<reference evidence="2" key="1">
    <citation type="submission" date="2022-03" db="EMBL/GenBank/DDBJ databases">
        <title>Genome Identification and Characterization of new species Bdellovibrio reynosense LBG001 sp. nov. from a Mexico soil sample.</title>
        <authorList>
            <person name="Camilli A."/>
            <person name="Ajao Y."/>
            <person name="Guo X."/>
        </authorList>
    </citation>
    <scope>NUCLEOTIDE SEQUENCE</scope>
    <source>
        <strain evidence="2">LBG001</strain>
    </source>
</reference>
<feature type="chain" id="PRO_5046407195" description="Lipoprotein" evidence="1">
    <location>
        <begin position="22"/>
        <end position="673"/>
    </location>
</feature>
<sequence length="673" mass="76146">MNSKIYLAVAILSLGPVLGCAPDSSGENNKIKDEVTGWPEPGTPSPTAEYIEAECKKAFTQEQINAFMASNRTNSIGGIRGEGKIACYKSKVENGRTSKVEFNGFTTASIIRKEIAKSVDFDGTEIKIRTESLDVSAEDLATFEESFGKPIRLYPSSISKAELGFLGEVPVYNISEYPGSDGGRLYSIKFTKMENELAKKAVQDFRNGEALVIASQNFQKDIETMTAFYGREMVPGKADVVAFLNDLWESSESADLSASEKTNLKFKWMKTSLKWANHIQPSVKLGQPSWDRALKVAKDLWSPRSSKLETADADSSLMALEFLTALDPSSSAMKYRTYAIKLNAYITGDSRYLLNETLRLAEKPYSVSHEEILFATAKELNDWKINVEICTATQFDETKIDLIIDLSKWLVSAGHYSGSSAYKAKELVLENNFNSERIAELKVAYAWISKDSSYRALDKAEELVKTMTSQQLKDLKETFQWVAQDSSYRAYEKAVDLVRTMTSQQLKNLKETYVWVRQDSTYRAYEKSVELVQTMTSQQLNDLKETYAWVRQDSTYRAYERSVQLVQTRSSQQLKDLKETYEWVKQEGSYRAYEKSIDLLNTLSSEQLKVLKEAYLWIKTFEYRAYDKANSYVVEKGMTADKLQALKNSFAKHRKKLSASSALSEAEKEVFGN</sequence>
<organism evidence="2 3">
    <name type="scientific">Bdellovibrio reynosensis</name>
    <dbReference type="NCBI Taxonomy" id="2835041"/>
    <lineage>
        <taxon>Bacteria</taxon>
        <taxon>Pseudomonadati</taxon>
        <taxon>Bdellovibrionota</taxon>
        <taxon>Bdellovibrionia</taxon>
        <taxon>Bdellovibrionales</taxon>
        <taxon>Pseudobdellovibrionaceae</taxon>
        <taxon>Bdellovibrio</taxon>
    </lineage>
</organism>
<dbReference type="Proteomes" id="UP000830116">
    <property type="component" value="Chromosome"/>
</dbReference>
<dbReference type="RefSeq" id="WP_243536662.1">
    <property type="nucleotide sequence ID" value="NZ_CP093442.1"/>
</dbReference>
<proteinExistence type="predicted"/>
<name>A0ABY4CAN3_9BACT</name>
<protein>
    <recommendedName>
        <fullName evidence="4">Lipoprotein</fullName>
    </recommendedName>
</protein>
<gene>
    <name evidence="2" type="ORF">MNR06_12750</name>
</gene>
<accession>A0ABY4CAN3</accession>